<dbReference type="RefSeq" id="WP_205173332.1">
    <property type="nucleotide sequence ID" value="NZ_JAFBDZ010000002.1"/>
</dbReference>
<keyword evidence="12" id="KW-0449">Lipoprotein</keyword>
<proteinExistence type="inferred from homology"/>
<feature type="active site" description="Proton donor/acceptor" evidence="9">
    <location>
        <position position="125"/>
    </location>
</feature>
<evidence type="ECO:0000256" key="6">
    <source>
        <dbReference type="ARBA" id="ARBA00022960"/>
    </source>
</evidence>
<feature type="domain" description="LysM" evidence="10">
    <location>
        <begin position="1"/>
        <end position="47"/>
    </location>
</feature>
<keyword evidence="5" id="KW-0378">Hydrolase</keyword>
<evidence type="ECO:0000256" key="9">
    <source>
        <dbReference type="PROSITE-ProRule" id="PRU01373"/>
    </source>
</evidence>
<evidence type="ECO:0000256" key="1">
    <source>
        <dbReference type="ARBA" id="ARBA00004752"/>
    </source>
</evidence>
<dbReference type="PANTHER" id="PTHR30582:SF24">
    <property type="entry name" value="L,D-TRANSPEPTIDASE ERFK_SRFK-RELATED"/>
    <property type="match status" value="1"/>
</dbReference>
<evidence type="ECO:0000313" key="12">
    <source>
        <dbReference type="EMBL" id="MBM7586217.1"/>
    </source>
</evidence>
<dbReference type="SMART" id="SM00257">
    <property type="entry name" value="LysM"/>
    <property type="match status" value="1"/>
</dbReference>
<evidence type="ECO:0000256" key="4">
    <source>
        <dbReference type="ARBA" id="ARBA00022679"/>
    </source>
</evidence>
<dbReference type="PANTHER" id="PTHR30582">
    <property type="entry name" value="L,D-TRANSPEPTIDASE"/>
    <property type="match status" value="1"/>
</dbReference>
<keyword evidence="4" id="KW-0808">Transferase</keyword>
<dbReference type="InterPro" id="IPR050979">
    <property type="entry name" value="LD-transpeptidase"/>
</dbReference>
<keyword evidence="7 9" id="KW-0573">Peptidoglycan synthesis</keyword>
<keyword evidence="3" id="KW-0328">Glycosyltransferase</keyword>
<dbReference type="Gene3D" id="2.40.440.10">
    <property type="entry name" value="L,D-transpeptidase catalytic domain-like"/>
    <property type="match status" value="1"/>
</dbReference>
<evidence type="ECO:0000256" key="3">
    <source>
        <dbReference type="ARBA" id="ARBA00022676"/>
    </source>
</evidence>
<sequence length="167" mass="17936">MVHIVKPGETLSSIALNYRTTVRALLQANAATIANPNIIHVGQQIIIPGLRDPNTIPYTIRISVGKRTLTLLKDGRIIKVYPIAVGKILTTTPIGDFVIVNREPNPGGPFGALWLSLSKIHYGIHGTNDPSSIGKAVSLGCVRMHNKDVLELGSLVPNGTRVIIVPN</sequence>
<dbReference type="PROSITE" id="PS51782">
    <property type="entry name" value="LYSM"/>
    <property type="match status" value="1"/>
</dbReference>
<dbReference type="CDD" id="cd00118">
    <property type="entry name" value="LysM"/>
    <property type="match status" value="1"/>
</dbReference>
<dbReference type="Pfam" id="PF01476">
    <property type="entry name" value="LysM"/>
    <property type="match status" value="1"/>
</dbReference>
<dbReference type="InterPro" id="IPR005490">
    <property type="entry name" value="LD_TPept_cat_dom"/>
</dbReference>
<dbReference type="CDD" id="cd16913">
    <property type="entry name" value="YkuD_like"/>
    <property type="match status" value="1"/>
</dbReference>
<dbReference type="InterPro" id="IPR036779">
    <property type="entry name" value="LysM_dom_sf"/>
</dbReference>
<dbReference type="Proteomes" id="UP001646157">
    <property type="component" value="Unassembled WGS sequence"/>
</dbReference>
<dbReference type="Gene3D" id="3.10.350.10">
    <property type="entry name" value="LysM domain"/>
    <property type="match status" value="1"/>
</dbReference>
<dbReference type="InterPro" id="IPR038063">
    <property type="entry name" value="Transpep_catalytic_dom"/>
</dbReference>
<dbReference type="PROSITE" id="PS52029">
    <property type="entry name" value="LD_TPASE"/>
    <property type="match status" value="1"/>
</dbReference>
<keyword evidence="6 9" id="KW-0133">Cell shape</keyword>
<evidence type="ECO:0000256" key="8">
    <source>
        <dbReference type="ARBA" id="ARBA00023316"/>
    </source>
</evidence>
<comment type="caution">
    <text evidence="12">The sequence shown here is derived from an EMBL/GenBank/DDBJ whole genome shotgun (WGS) entry which is preliminary data.</text>
</comment>
<evidence type="ECO:0000259" key="10">
    <source>
        <dbReference type="PROSITE" id="PS51782"/>
    </source>
</evidence>
<comment type="similarity">
    <text evidence="2">Belongs to the YkuD family.</text>
</comment>
<reference evidence="12 13" key="1">
    <citation type="submission" date="2021-01" db="EMBL/GenBank/DDBJ databases">
        <title>Genomic Encyclopedia of Type Strains, Phase IV (KMG-IV): sequencing the most valuable type-strain genomes for metagenomic binning, comparative biology and taxonomic classification.</title>
        <authorList>
            <person name="Goeker M."/>
        </authorList>
    </citation>
    <scope>NUCLEOTIDE SEQUENCE [LARGE SCALE GENOMIC DNA]</scope>
    <source>
        <strain evidence="12 13">DSM 24834</strain>
    </source>
</reference>
<feature type="domain" description="L,D-TPase catalytic" evidence="11">
    <location>
        <begin position="58"/>
        <end position="165"/>
    </location>
</feature>
<dbReference type="InterPro" id="IPR018392">
    <property type="entry name" value="LysM"/>
</dbReference>
<accession>A0ABS2NEC9</accession>
<keyword evidence="8 9" id="KW-0961">Cell wall biogenesis/degradation</keyword>
<dbReference type="SUPFAM" id="SSF54106">
    <property type="entry name" value="LysM domain"/>
    <property type="match status" value="1"/>
</dbReference>
<gene>
    <name evidence="12" type="ORF">JOC86_002759</name>
</gene>
<evidence type="ECO:0000256" key="5">
    <source>
        <dbReference type="ARBA" id="ARBA00022801"/>
    </source>
</evidence>
<evidence type="ECO:0000313" key="13">
    <source>
        <dbReference type="Proteomes" id="UP001646157"/>
    </source>
</evidence>
<evidence type="ECO:0000259" key="11">
    <source>
        <dbReference type="PROSITE" id="PS52029"/>
    </source>
</evidence>
<evidence type="ECO:0000256" key="7">
    <source>
        <dbReference type="ARBA" id="ARBA00022984"/>
    </source>
</evidence>
<organism evidence="12 13">
    <name type="scientific">Rossellomorea pakistanensis</name>
    <dbReference type="NCBI Taxonomy" id="992288"/>
    <lineage>
        <taxon>Bacteria</taxon>
        <taxon>Bacillati</taxon>
        <taxon>Bacillota</taxon>
        <taxon>Bacilli</taxon>
        <taxon>Bacillales</taxon>
        <taxon>Bacillaceae</taxon>
        <taxon>Rossellomorea</taxon>
    </lineage>
</organism>
<comment type="pathway">
    <text evidence="1 9">Cell wall biogenesis; peptidoglycan biosynthesis.</text>
</comment>
<name>A0ABS2NEC9_9BACI</name>
<dbReference type="Pfam" id="PF03734">
    <property type="entry name" value="YkuD"/>
    <property type="match status" value="1"/>
</dbReference>
<dbReference type="SUPFAM" id="SSF141523">
    <property type="entry name" value="L,D-transpeptidase catalytic domain-like"/>
    <property type="match status" value="1"/>
</dbReference>
<protein>
    <submittedName>
        <fullName evidence="12">Lipoprotein-anchoring transpeptidase ErfK/SrfK</fullName>
    </submittedName>
</protein>
<feature type="active site" description="Nucleophile" evidence="9">
    <location>
        <position position="141"/>
    </location>
</feature>
<dbReference type="EMBL" id="JAFBDZ010000002">
    <property type="protein sequence ID" value="MBM7586217.1"/>
    <property type="molecule type" value="Genomic_DNA"/>
</dbReference>
<evidence type="ECO:0000256" key="2">
    <source>
        <dbReference type="ARBA" id="ARBA00005992"/>
    </source>
</evidence>
<keyword evidence="13" id="KW-1185">Reference proteome</keyword>